<dbReference type="EMBL" id="RBIG01000001">
    <property type="protein sequence ID" value="RKQ73414.1"/>
    <property type="molecule type" value="Genomic_DNA"/>
</dbReference>
<sequence length="123" mass="13315">MEDDDLQERLRAVLKGCARNGETIAYLELAHAAGMQPPHLVHRVTEALEEMLRADHAAGLPLLAALATRKDGLIPGRGFFWLLTELGRYEGPPEGDEAIAHYRTLLAQATAYWSADSAGGHAG</sequence>
<dbReference type="OrthoDB" id="14198at2"/>
<name>A0A420WQV6_9PROT</name>
<comment type="caution">
    <text evidence="1">The sequence shown here is derived from an EMBL/GenBank/DDBJ whole genome shotgun (WGS) entry which is preliminary data.</text>
</comment>
<accession>A0A420WQV6</accession>
<proteinExistence type="predicted"/>
<dbReference type="AlphaFoldDB" id="A0A420WQV6"/>
<gene>
    <name evidence="1" type="ORF">BCL74_1202</name>
</gene>
<evidence type="ECO:0000313" key="2">
    <source>
        <dbReference type="Proteomes" id="UP000277424"/>
    </source>
</evidence>
<dbReference type="RefSeq" id="WP_121218284.1">
    <property type="nucleotide sequence ID" value="NZ_RBIG01000001.1"/>
</dbReference>
<protein>
    <submittedName>
        <fullName evidence="1">Uncharacterized protein</fullName>
    </submittedName>
</protein>
<organism evidence="1 2">
    <name type="scientific">Oceanibaculum indicum</name>
    <dbReference type="NCBI Taxonomy" id="526216"/>
    <lineage>
        <taxon>Bacteria</taxon>
        <taxon>Pseudomonadati</taxon>
        <taxon>Pseudomonadota</taxon>
        <taxon>Alphaproteobacteria</taxon>
        <taxon>Rhodospirillales</taxon>
        <taxon>Oceanibaculaceae</taxon>
        <taxon>Oceanibaculum</taxon>
    </lineage>
</organism>
<evidence type="ECO:0000313" key="1">
    <source>
        <dbReference type="EMBL" id="RKQ73414.1"/>
    </source>
</evidence>
<reference evidence="1 2" key="1">
    <citation type="submission" date="2018-10" db="EMBL/GenBank/DDBJ databases">
        <title>Comparative analysis of microorganisms from saline springs in Andes Mountain Range, Colombia.</title>
        <authorList>
            <person name="Rubin E."/>
        </authorList>
    </citation>
    <scope>NUCLEOTIDE SEQUENCE [LARGE SCALE GENOMIC DNA]</scope>
    <source>
        <strain evidence="1 2">USBA 36</strain>
    </source>
</reference>
<dbReference type="Proteomes" id="UP000277424">
    <property type="component" value="Unassembled WGS sequence"/>
</dbReference>